<keyword evidence="2" id="KW-1185">Reference proteome</keyword>
<name>A0A0Q0XHW9_9ARCH</name>
<protein>
    <submittedName>
        <fullName evidence="1">Uncharacterized protein</fullName>
    </submittedName>
</protein>
<comment type="caution">
    <text evidence="1">The sequence shown here is derived from an EMBL/GenBank/DDBJ whole genome shotgun (WGS) entry which is preliminary data.</text>
</comment>
<organism evidence="1 2">
    <name type="scientific">Acidiplasma cupricumulans</name>
    <dbReference type="NCBI Taxonomy" id="312540"/>
    <lineage>
        <taxon>Archaea</taxon>
        <taxon>Methanobacteriati</taxon>
        <taxon>Thermoplasmatota</taxon>
        <taxon>Thermoplasmata</taxon>
        <taxon>Thermoplasmatales</taxon>
        <taxon>Ferroplasmaceae</taxon>
        <taxon>Acidiplasma</taxon>
    </lineage>
</organism>
<accession>A0A0Q0XHW9</accession>
<dbReference type="EMBL" id="LKBH01000265">
    <property type="protein sequence ID" value="KQB34239.1"/>
    <property type="molecule type" value="Genomic_DNA"/>
</dbReference>
<dbReference type="SUPFAM" id="SSF75169">
    <property type="entry name" value="DsrEFH-like"/>
    <property type="match status" value="1"/>
</dbReference>
<dbReference type="AlphaFoldDB" id="A0A0Q0XHW9"/>
<dbReference type="InterPro" id="IPR003787">
    <property type="entry name" value="Sulphur_relay_DsrE/F-like"/>
</dbReference>
<dbReference type="Proteomes" id="UP000050301">
    <property type="component" value="Unassembled WGS sequence"/>
</dbReference>
<proteinExistence type="predicted"/>
<gene>
    <name evidence="1" type="ORF">AOG55_01155</name>
</gene>
<evidence type="ECO:0000313" key="1">
    <source>
        <dbReference type="EMBL" id="KQB34239.1"/>
    </source>
</evidence>
<dbReference type="InterPro" id="IPR027396">
    <property type="entry name" value="DsrEFH-like"/>
</dbReference>
<dbReference type="Gene3D" id="3.40.1260.10">
    <property type="entry name" value="DsrEFH-like"/>
    <property type="match status" value="1"/>
</dbReference>
<dbReference type="InParanoid" id="A0A0Q0XHW9"/>
<sequence>MIYMADKIIFVIETGRENMAKLMANIGMATKMKEYEKNMKIEMIFLTPAVSVLNKDQALYRPILDTVWKAKNTGIKIIACETAMSNVGLTREKIPENLVDEFAPIGGIYVLNKIKEDYETFWI</sequence>
<dbReference type="Pfam" id="PF02635">
    <property type="entry name" value="DsrE"/>
    <property type="match status" value="1"/>
</dbReference>
<reference evidence="1 2" key="1">
    <citation type="submission" date="2015-09" db="EMBL/GenBank/DDBJ databases">
        <title>Heavy metals and arsenic resistance mechanisms in polyextremophilic archaea of the family Ferroplasmaceae.</title>
        <authorList>
            <person name="Bulaev A.G."/>
            <person name="Kanygina A.V."/>
        </authorList>
    </citation>
    <scope>NUCLEOTIDE SEQUENCE [LARGE SCALE GENOMIC DNA]</scope>
    <source>
        <strain evidence="1 2">BH2</strain>
    </source>
</reference>
<evidence type="ECO:0000313" key="2">
    <source>
        <dbReference type="Proteomes" id="UP000050301"/>
    </source>
</evidence>